<dbReference type="Proteomes" id="UP001341840">
    <property type="component" value="Unassembled WGS sequence"/>
</dbReference>
<comment type="caution">
    <text evidence="1">The sequence shown here is derived from an EMBL/GenBank/DDBJ whole genome shotgun (WGS) entry which is preliminary data.</text>
</comment>
<proteinExistence type="predicted"/>
<sequence length="86" mass="10093">MRQHQQHAPFPLCDSVGRGHSQRLQPLKLVRIHLRYRALRTEEESIVKEREWQHVTTRARFHSPIKRMVTHPASIGQIMGWLPAPA</sequence>
<protein>
    <submittedName>
        <fullName evidence="1">Uncharacterized protein</fullName>
    </submittedName>
</protein>
<reference evidence="1 2" key="1">
    <citation type="journal article" date="2023" name="Plants (Basel)">
        <title>Bridging the Gap: Combining Genomics and Transcriptomics Approaches to Understand Stylosanthes scabra, an Orphan Legume from the Brazilian Caatinga.</title>
        <authorList>
            <person name="Ferreira-Neto J.R.C."/>
            <person name="da Silva M.D."/>
            <person name="Binneck E."/>
            <person name="de Melo N.F."/>
            <person name="da Silva R.H."/>
            <person name="de Melo A.L.T.M."/>
            <person name="Pandolfi V."/>
            <person name="Bustamante F.O."/>
            <person name="Brasileiro-Vidal A.C."/>
            <person name="Benko-Iseppon A.M."/>
        </authorList>
    </citation>
    <scope>NUCLEOTIDE SEQUENCE [LARGE SCALE GENOMIC DNA]</scope>
    <source>
        <tissue evidence="1">Leaves</tissue>
    </source>
</reference>
<organism evidence="1 2">
    <name type="scientific">Stylosanthes scabra</name>
    <dbReference type="NCBI Taxonomy" id="79078"/>
    <lineage>
        <taxon>Eukaryota</taxon>
        <taxon>Viridiplantae</taxon>
        <taxon>Streptophyta</taxon>
        <taxon>Embryophyta</taxon>
        <taxon>Tracheophyta</taxon>
        <taxon>Spermatophyta</taxon>
        <taxon>Magnoliopsida</taxon>
        <taxon>eudicotyledons</taxon>
        <taxon>Gunneridae</taxon>
        <taxon>Pentapetalae</taxon>
        <taxon>rosids</taxon>
        <taxon>fabids</taxon>
        <taxon>Fabales</taxon>
        <taxon>Fabaceae</taxon>
        <taxon>Papilionoideae</taxon>
        <taxon>50 kb inversion clade</taxon>
        <taxon>dalbergioids sensu lato</taxon>
        <taxon>Dalbergieae</taxon>
        <taxon>Pterocarpus clade</taxon>
        <taxon>Stylosanthes</taxon>
    </lineage>
</organism>
<gene>
    <name evidence="1" type="ORF">PIB30_062279</name>
</gene>
<dbReference type="EMBL" id="JASCZI010060991">
    <property type="protein sequence ID" value="MED6137150.1"/>
    <property type="molecule type" value="Genomic_DNA"/>
</dbReference>
<name>A0ABU6SMA3_9FABA</name>
<keyword evidence="2" id="KW-1185">Reference proteome</keyword>
<evidence type="ECO:0000313" key="2">
    <source>
        <dbReference type="Proteomes" id="UP001341840"/>
    </source>
</evidence>
<accession>A0ABU6SMA3</accession>
<evidence type="ECO:0000313" key="1">
    <source>
        <dbReference type="EMBL" id="MED6137150.1"/>
    </source>
</evidence>